<evidence type="ECO:0000313" key="1">
    <source>
        <dbReference type="Proteomes" id="UP000887565"/>
    </source>
</evidence>
<dbReference type="Proteomes" id="UP000887565">
    <property type="component" value="Unplaced"/>
</dbReference>
<dbReference type="AlphaFoldDB" id="A0A915K7Q0"/>
<name>A0A915K7Q0_ROMCU</name>
<proteinExistence type="predicted"/>
<dbReference type="WBParaSite" id="nRc.2.0.1.t34721-RA">
    <property type="protein sequence ID" value="nRc.2.0.1.t34721-RA"/>
    <property type="gene ID" value="nRc.2.0.1.g34721"/>
</dbReference>
<organism evidence="1 2">
    <name type="scientific">Romanomermis culicivorax</name>
    <name type="common">Nematode worm</name>
    <dbReference type="NCBI Taxonomy" id="13658"/>
    <lineage>
        <taxon>Eukaryota</taxon>
        <taxon>Metazoa</taxon>
        <taxon>Ecdysozoa</taxon>
        <taxon>Nematoda</taxon>
        <taxon>Enoplea</taxon>
        <taxon>Dorylaimia</taxon>
        <taxon>Mermithida</taxon>
        <taxon>Mermithoidea</taxon>
        <taxon>Mermithidae</taxon>
        <taxon>Romanomermis</taxon>
    </lineage>
</organism>
<keyword evidence="1" id="KW-1185">Reference proteome</keyword>
<sequence length="17" mass="2084">MRRPGCDKTNFRSIKKF</sequence>
<accession>A0A915K7Q0</accession>
<evidence type="ECO:0000313" key="2">
    <source>
        <dbReference type="WBParaSite" id="nRc.2.0.1.t34721-RA"/>
    </source>
</evidence>
<reference evidence="2" key="1">
    <citation type="submission" date="2022-11" db="UniProtKB">
        <authorList>
            <consortium name="WormBaseParasite"/>
        </authorList>
    </citation>
    <scope>IDENTIFICATION</scope>
</reference>
<protein>
    <submittedName>
        <fullName evidence="2">Uncharacterized protein</fullName>
    </submittedName>
</protein>